<protein>
    <submittedName>
        <fullName evidence="8">Protein-disulfide isomerase</fullName>
    </submittedName>
</protein>
<evidence type="ECO:0000313" key="9">
    <source>
        <dbReference type="Proteomes" id="UP000533598"/>
    </source>
</evidence>
<keyword evidence="2" id="KW-0732">Signal</keyword>
<evidence type="ECO:0000256" key="2">
    <source>
        <dbReference type="ARBA" id="ARBA00022729"/>
    </source>
</evidence>
<keyword evidence="3" id="KW-0560">Oxidoreductase</keyword>
<dbReference type="EMBL" id="JACHMH010000001">
    <property type="protein sequence ID" value="MBB4680182.1"/>
    <property type="molecule type" value="Genomic_DNA"/>
</dbReference>
<keyword evidence="4" id="KW-1015">Disulfide bond</keyword>
<keyword evidence="6" id="KW-0472">Membrane</keyword>
<gene>
    <name evidence="8" type="ORF">HNR67_006300</name>
</gene>
<keyword evidence="6" id="KW-0812">Transmembrane</keyword>
<dbReference type="Pfam" id="PF13462">
    <property type="entry name" value="Thioredoxin_4"/>
    <property type="match status" value="1"/>
</dbReference>
<dbReference type="GO" id="GO:0016491">
    <property type="term" value="F:oxidoreductase activity"/>
    <property type="evidence" value="ECO:0007669"/>
    <property type="project" value="UniProtKB-KW"/>
</dbReference>
<name>A0A7W7FWE6_9PSEU</name>
<dbReference type="InterPro" id="IPR013766">
    <property type="entry name" value="Thioredoxin_domain"/>
</dbReference>
<proteinExistence type="inferred from homology"/>
<accession>A0A7W7FWE6</accession>
<evidence type="ECO:0000259" key="7">
    <source>
        <dbReference type="PROSITE" id="PS51352"/>
    </source>
</evidence>
<dbReference type="PROSITE" id="PS51352">
    <property type="entry name" value="THIOREDOXIN_2"/>
    <property type="match status" value="1"/>
</dbReference>
<dbReference type="Proteomes" id="UP000533598">
    <property type="component" value="Unassembled WGS sequence"/>
</dbReference>
<comment type="similarity">
    <text evidence="1">Belongs to the thioredoxin family. DsbA subfamily.</text>
</comment>
<dbReference type="InterPro" id="IPR036249">
    <property type="entry name" value="Thioredoxin-like_sf"/>
</dbReference>
<dbReference type="PANTHER" id="PTHR13887">
    <property type="entry name" value="GLUTATHIONE S-TRANSFERASE KAPPA"/>
    <property type="match status" value="1"/>
</dbReference>
<evidence type="ECO:0000256" key="4">
    <source>
        <dbReference type="ARBA" id="ARBA00023157"/>
    </source>
</evidence>
<evidence type="ECO:0000313" key="8">
    <source>
        <dbReference type="EMBL" id="MBB4680182.1"/>
    </source>
</evidence>
<keyword evidence="5" id="KW-0676">Redox-active center</keyword>
<reference evidence="8 9" key="1">
    <citation type="submission" date="2020-08" db="EMBL/GenBank/DDBJ databases">
        <title>Sequencing the genomes of 1000 actinobacteria strains.</title>
        <authorList>
            <person name="Klenk H.-P."/>
        </authorList>
    </citation>
    <scope>NUCLEOTIDE SEQUENCE [LARGE SCALE GENOMIC DNA]</scope>
    <source>
        <strain evidence="8 9">DSM 44230</strain>
    </source>
</reference>
<dbReference type="InterPro" id="IPR012336">
    <property type="entry name" value="Thioredoxin-like_fold"/>
</dbReference>
<keyword evidence="9" id="KW-1185">Reference proteome</keyword>
<dbReference type="PANTHER" id="PTHR13887:SF14">
    <property type="entry name" value="DISULFIDE BOND FORMATION PROTEIN D"/>
    <property type="match status" value="1"/>
</dbReference>
<evidence type="ECO:0000256" key="6">
    <source>
        <dbReference type="SAM" id="Phobius"/>
    </source>
</evidence>
<keyword evidence="8" id="KW-0413">Isomerase</keyword>
<organism evidence="8 9">
    <name type="scientific">Crossiella cryophila</name>
    <dbReference type="NCBI Taxonomy" id="43355"/>
    <lineage>
        <taxon>Bacteria</taxon>
        <taxon>Bacillati</taxon>
        <taxon>Actinomycetota</taxon>
        <taxon>Actinomycetes</taxon>
        <taxon>Pseudonocardiales</taxon>
        <taxon>Pseudonocardiaceae</taxon>
        <taxon>Crossiella</taxon>
    </lineage>
</organism>
<dbReference type="SUPFAM" id="SSF52833">
    <property type="entry name" value="Thioredoxin-like"/>
    <property type="match status" value="1"/>
</dbReference>
<keyword evidence="6" id="KW-1133">Transmembrane helix</keyword>
<dbReference type="RefSeq" id="WP_185005843.1">
    <property type="nucleotide sequence ID" value="NZ_BAAAUI010000009.1"/>
</dbReference>
<sequence>MRRNPVGRDGWLAIVVAVAAIGLVGYLIVRPAGESASPATTSSASQNSAGPLAKLARRTAGDPLAQGVVGAPVVLVIYSDYRCPFCAKFSREHEPALVKQYVGDGTLRIEWRDLPIFGEPSMLAARAGRAAAAQGKFWEFNHAVYAEAPAKGHPDLTPEVLREFARKAGVPDLGRFAADLGGTAFDEQIGRDAAEAQSLGFTGTPAFMINGRPIVGAQPVQVFQEIIESAKSRS</sequence>
<feature type="domain" description="Thioredoxin" evidence="7">
    <location>
        <begin position="30"/>
        <end position="232"/>
    </location>
</feature>
<evidence type="ECO:0000256" key="3">
    <source>
        <dbReference type="ARBA" id="ARBA00023002"/>
    </source>
</evidence>
<feature type="transmembrane region" description="Helical" evidence="6">
    <location>
        <begin position="12"/>
        <end position="29"/>
    </location>
</feature>
<evidence type="ECO:0000256" key="1">
    <source>
        <dbReference type="ARBA" id="ARBA00005791"/>
    </source>
</evidence>
<dbReference type="GO" id="GO:0016853">
    <property type="term" value="F:isomerase activity"/>
    <property type="evidence" value="ECO:0007669"/>
    <property type="project" value="UniProtKB-KW"/>
</dbReference>
<comment type="caution">
    <text evidence="8">The sequence shown here is derived from an EMBL/GenBank/DDBJ whole genome shotgun (WGS) entry which is preliminary data.</text>
</comment>
<dbReference type="Gene3D" id="3.40.30.10">
    <property type="entry name" value="Glutaredoxin"/>
    <property type="match status" value="1"/>
</dbReference>
<dbReference type="AlphaFoldDB" id="A0A7W7FWE6"/>
<evidence type="ECO:0000256" key="5">
    <source>
        <dbReference type="ARBA" id="ARBA00023284"/>
    </source>
</evidence>